<keyword evidence="6" id="KW-1185">Reference proteome</keyword>
<comment type="caution">
    <text evidence="5">The sequence shown here is derived from an EMBL/GenBank/DDBJ whole genome shotgun (WGS) entry which is preliminary data.</text>
</comment>
<keyword evidence="5" id="KW-0808">Transferase</keyword>
<dbReference type="InterPro" id="IPR036986">
    <property type="entry name" value="S4_RNA-bd_sf"/>
</dbReference>
<evidence type="ECO:0000256" key="2">
    <source>
        <dbReference type="ARBA" id="ARBA00029460"/>
    </source>
</evidence>
<dbReference type="InterPro" id="IPR002942">
    <property type="entry name" value="S4_RNA-bd"/>
</dbReference>
<organism evidence="5 6">
    <name type="scientific">Leptospira semungkisensis</name>
    <dbReference type="NCBI Taxonomy" id="2484985"/>
    <lineage>
        <taxon>Bacteria</taxon>
        <taxon>Pseudomonadati</taxon>
        <taxon>Spirochaetota</taxon>
        <taxon>Spirochaetia</taxon>
        <taxon>Leptospirales</taxon>
        <taxon>Leptospiraceae</taxon>
        <taxon>Leptospira</taxon>
    </lineage>
</organism>
<dbReference type="EMBL" id="RQEP01000005">
    <property type="protein sequence ID" value="TGK06912.1"/>
    <property type="molecule type" value="Genomic_DNA"/>
</dbReference>
<feature type="domain" description="RNA-binding S4" evidence="4">
    <location>
        <begin position="26"/>
        <end position="91"/>
    </location>
</feature>
<evidence type="ECO:0000256" key="1">
    <source>
        <dbReference type="ARBA" id="ARBA00022884"/>
    </source>
</evidence>
<dbReference type="PANTHER" id="PTHR32319:SF0">
    <property type="entry name" value="BACTERIAL HEMOLYSIN-LIKE PROTEIN"/>
    <property type="match status" value="1"/>
</dbReference>
<dbReference type="PANTHER" id="PTHR32319">
    <property type="entry name" value="BACTERIAL HEMOLYSIN-LIKE PROTEIN"/>
    <property type="match status" value="1"/>
</dbReference>
<dbReference type="GO" id="GO:0032259">
    <property type="term" value="P:methylation"/>
    <property type="evidence" value="ECO:0007669"/>
    <property type="project" value="UniProtKB-KW"/>
</dbReference>
<gene>
    <name evidence="5" type="ORF">EHO59_01970</name>
</gene>
<dbReference type="Pfam" id="PF01479">
    <property type="entry name" value="S4"/>
    <property type="match status" value="1"/>
</dbReference>
<dbReference type="InterPro" id="IPR002877">
    <property type="entry name" value="RNA_MeTrfase_FtsJ_dom"/>
</dbReference>
<dbReference type="InterPro" id="IPR047048">
    <property type="entry name" value="TlyA"/>
</dbReference>
<dbReference type="GO" id="GO:0003723">
    <property type="term" value="F:RNA binding"/>
    <property type="evidence" value="ECO:0007669"/>
    <property type="project" value="UniProtKB-KW"/>
</dbReference>
<evidence type="ECO:0000313" key="6">
    <source>
        <dbReference type="Proteomes" id="UP000297453"/>
    </source>
</evidence>
<dbReference type="CDD" id="cd00165">
    <property type="entry name" value="S4"/>
    <property type="match status" value="1"/>
</dbReference>
<protein>
    <submittedName>
        <fullName evidence="5">TlyA family RNA methyltransferase</fullName>
    </submittedName>
</protein>
<sequence length="280" mass="31946">MEPLAIPPNSRTSSFPYLRTLAKEKIRLDELLLKKGLAEDISKARSLILSGSVLVNDRMVDKAGLSFQESAEIRIRDIIPKYVSRGAYKLKSAIEKWSLDIKGKLCLDWGASTGGFTQVLLEEGAEFVFAFDVGYGQMASKVAMNPKVIVRDRFHIKDTSWKLLNELWSQKSEKQFPNEIFLVIDLSFISLETVLPTIARLKQERPTIHWKVVSLFKPQFEAEPRYLDKGVLKNPYVRSQILRSFIRFLRKHIGGKFVGVGESPITGRDGNREILVYWTL</sequence>
<dbReference type="Proteomes" id="UP000297453">
    <property type="component" value="Unassembled WGS sequence"/>
</dbReference>
<dbReference type="Pfam" id="PF01728">
    <property type="entry name" value="FtsJ"/>
    <property type="match status" value="1"/>
</dbReference>
<dbReference type="AlphaFoldDB" id="A0A4R9G5S9"/>
<keyword evidence="5" id="KW-0489">Methyltransferase</keyword>
<dbReference type="Gene3D" id="3.40.50.150">
    <property type="entry name" value="Vaccinia Virus protein VP39"/>
    <property type="match status" value="1"/>
</dbReference>
<proteinExistence type="inferred from homology"/>
<dbReference type="SMART" id="SM00363">
    <property type="entry name" value="S4"/>
    <property type="match status" value="1"/>
</dbReference>
<dbReference type="Gene3D" id="3.10.290.10">
    <property type="entry name" value="RNA-binding S4 domain"/>
    <property type="match status" value="1"/>
</dbReference>
<dbReference type="OrthoDB" id="9784736at2"/>
<reference evidence="5" key="1">
    <citation type="journal article" date="2019" name="PLoS Negl. Trop. Dis.">
        <title>Revisiting the worldwide diversity of Leptospira species in the environment.</title>
        <authorList>
            <person name="Vincent A.T."/>
            <person name="Schiettekatte O."/>
            <person name="Bourhy P."/>
            <person name="Veyrier F.J."/>
            <person name="Picardeau M."/>
        </authorList>
    </citation>
    <scope>NUCLEOTIDE SEQUENCE [LARGE SCALE GENOMIC DNA]</scope>
    <source>
        <strain evidence="5">SSS9</strain>
    </source>
</reference>
<dbReference type="GO" id="GO:0008168">
    <property type="term" value="F:methyltransferase activity"/>
    <property type="evidence" value="ECO:0007669"/>
    <property type="project" value="UniProtKB-KW"/>
</dbReference>
<name>A0A4R9G5S9_9LEPT</name>
<accession>A0A4R9G5S9</accession>
<dbReference type="SUPFAM" id="SSF55174">
    <property type="entry name" value="Alpha-L RNA-binding motif"/>
    <property type="match status" value="1"/>
</dbReference>
<dbReference type="SUPFAM" id="SSF53335">
    <property type="entry name" value="S-adenosyl-L-methionine-dependent methyltransferases"/>
    <property type="match status" value="1"/>
</dbReference>
<evidence type="ECO:0000256" key="3">
    <source>
        <dbReference type="PROSITE-ProRule" id="PRU00182"/>
    </source>
</evidence>
<keyword evidence="1 3" id="KW-0694">RNA-binding</keyword>
<dbReference type="InterPro" id="IPR029063">
    <property type="entry name" value="SAM-dependent_MTases_sf"/>
</dbReference>
<comment type="similarity">
    <text evidence="2">Belongs to the TlyA family.</text>
</comment>
<evidence type="ECO:0000313" key="5">
    <source>
        <dbReference type="EMBL" id="TGK06912.1"/>
    </source>
</evidence>
<evidence type="ECO:0000259" key="4">
    <source>
        <dbReference type="SMART" id="SM00363"/>
    </source>
</evidence>
<dbReference type="PROSITE" id="PS50889">
    <property type="entry name" value="S4"/>
    <property type="match status" value="1"/>
</dbReference>